<dbReference type="InterPro" id="IPR045005">
    <property type="entry name" value="BPM1-6"/>
</dbReference>
<reference evidence="4" key="3">
    <citation type="submission" date="2018-08" db="UniProtKB">
        <authorList>
            <consortium name="EnsemblPlants"/>
        </authorList>
    </citation>
    <scope>IDENTIFICATION</scope>
    <source>
        <strain evidence="4">Yugu1</strain>
    </source>
</reference>
<dbReference type="PANTHER" id="PTHR26379:SF431">
    <property type="entry name" value="BTB DOMAIN-CONTAINING PROTEIN"/>
    <property type="match status" value="1"/>
</dbReference>
<dbReference type="Gene3D" id="3.30.710.10">
    <property type="entry name" value="Potassium Channel Kv1.1, Chain A"/>
    <property type="match status" value="1"/>
</dbReference>
<dbReference type="InterPro" id="IPR000210">
    <property type="entry name" value="BTB/POZ_dom"/>
</dbReference>
<name>K3Y2E2_SETIT</name>
<evidence type="ECO:0000313" key="5">
    <source>
        <dbReference type="Proteomes" id="UP000004995"/>
    </source>
</evidence>
<evidence type="ECO:0000259" key="2">
    <source>
        <dbReference type="PROSITE" id="PS50097"/>
    </source>
</evidence>
<dbReference type="AlphaFoldDB" id="K3Y2E2"/>
<dbReference type="Gramene" id="KQL10991">
    <property type="protein sequence ID" value="KQL10991"/>
    <property type="gene ID" value="SETIT_008366mg"/>
</dbReference>
<dbReference type="HOGENOM" id="CLU_093313_0_0_1"/>
<protein>
    <recommendedName>
        <fullName evidence="2">BTB domain-containing protein</fullName>
    </recommendedName>
</protein>
<evidence type="ECO:0000256" key="1">
    <source>
        <dbReference type="ARBA" id="ARBA00004906"/>
    </source>
</evidence>
<accession>K3Y2E2</accession>
<dbReference type="EMBL" id="CM003531">
    <property type="protein sequence ID" value="RCV21953.1"/>
    <property type="molecule type" value="Genomic_DNA"/>
</dbReference>
<evidence type="ECO:0000313" key="3">
    <source>
        <dbReference type="EMBL" id="RCV21953.1"/>
    </source>
</evidence>
<dbReference type="GO" id="GO:0016567">
    <property type="term" value="P:protein ubiquitination"/>
    <property type="evidence" value="ECO:0007669"/>
    <property type="project" value="InterPro"/>
</dbReference>
<keyword evidence="5" id="KW-1185">Reference proteome</keyword>
<dbReference type="InterPro" id="IPR011333">
    <property type="entry name" value="SKP1/BTB/POZ_sf"/>
</dbReference>
<evidence type="ECO:0000313" key="4">
    <source>
        <dbReference type="EnsemblPlants" id="KQL10991"/>
    </source>
</evidence>
<dbReference type="Pfam" id="PF00651">
    <property type="entry name" value="BTB"/>
    <property type="match status" value="1"/>
</dbReference>
<proteinExistence type="predicted"/>
<feature type="domain" description="BTB" evidence="2">
    <location>
        <begin position="108"/>
        <end position="175"/>
    </location>
</feature>
<gene>
    <name evidence="3" type="ORF">SETIT_4G180700v2</name>
</gene>
<reference evidence="3" key="2">
    <citation type="submission" date="2015-07" db="EMBL/GenBank/DDBJ databases">
        <authorList>
            <person name="Noorani M."/>
        </authorList>
    </citation>
    <scope>NUCLEOTIDE SEQUENCE</scope>
    <source>
        <strain evidence="3">Yugu1</strain>
    </source>
</reference>
<dbReference type="EnsemblPlants" id="KQL10991">
    <property type="protein sequence ID" value="KQL10991"/>
    <property type="gene ID" value="SETIT_008366mg"/>
</dbReference>
<sequence length="276" mass="31276">MIGGRQWRIRCYPTGIHDLWYPLAGPEGISIILVLMNNTQKELESRNGNLEHGFNCLVGHHEIEHVWDHSGCVNISCIVIVLEDNCIEVPPPSVGRSICTIIATQAHVDVIFDIGGQVIRARWADVAALSRVMEALLYGSRVESKSETVSIKDTNFACFSLLMKYVCEGSLPEEVDLCDTPINTWPVLLSLTDMYCVERLKLHYASKMWDMAYEKTMTTFLRWAFETNCTQLQEKYMSLIALISPDGILTEDFVFVCYHPPVVIKRICMLALKNVE</sequence>
<dbReference type="OrthoDB" id="194443at2759"/>
<dbReference type="SUPFAM" id="SSF54695">
    <property type="entry name" value="POZ domain"/>
    <property type="match status" value="1"/>
</dbReference>
<dbReference type="PROSITE" id="PS50097">
    <property type="entry name" value="BTB"/>
    <property type="match status" value="1"/>
</dbReference>
<dbReference type="Proteomes" id="UP000004995">
    <property type="component" value="Unassembled WGS sequence"/>
</dbReference>
<dbReference type="eggNOG" id="KOG1987">
    <property type="taxonomic scope" value="Eukaryota"/>
</dbReference>
<dbReference type="EMBL" id="AGNK02002554">
    <property type="status" value="NOT_ANNOTATED_CDS"/>
    <property type="molecule type" value="Genomic_DNA"/>
</dbReference>
<reference evidence="3 5" key="1">
    <citation type="journal article" date="2012" name="Nat. Biotechnol.">
        <title>Reference genome sequence of the model plant Setaria.</title>
        <authorList>
            <person name="Bennetzen J.L."/>
            <person name="Schmutz J."/>
            <person name="Wang H."/>
            <person name="Percifield R."/>
            <person name="Hawkins J."/>
            <person name="Pontaroli A.C."/>
            <person name="Estep M."/>
            <person name="Feng L."/>
            <person name="Vaughn J.N."/>
            <person name="Grimwood J."/>
            <person name="Jenkins J."/>
            <person name="Barry K."/>
            <person name="Lindquist E."/>
            <person name="Hellsten U."/>
            <person name="Deshpande S."/>
            <person name="Wang X."/>
            <person name="Wu X."/>
            <person name="Mitros T."/>
            <person name="Triplett J."/>
            <person name="Yang X."/>
            <person name="Ye C.Y."/>
            <person name="Mauro-Herrera M."/>
            <person name="Wang L."/>
            <person name="Li P."/>
            <person name="Sharma M."/>
            <person name="Sharma R."/>
            <person name="Ronald P.C."/>
            <person name="Panaud O."/>
            <person name="Kellogg E.A."/>
            <person name="Brutnell T.P."/>
            <person name="Doust A.N."/>
            <person name="Tuskan G.A."/>
            <person name="Rokhsar D."/>
            <person name="Devos K.M."/>
        </authorList>
    </citation>
    <scope>NUCLEOTIDE SEQUENCE [LARGE SCALE GENOMIC DNA]</scope>
    <source>
        <strain evidence="5">cv. Yugu1</strain>
        <strain evidence="3">Yugu1</strain>
    </source>
</reference>
<organism evidence="3">
    <name type="scientific">Setaria italica</name>
    <name type="common">Foxtail millet</name>
    <name type="synonym">Panicum italicum</name>
    <dbReference type="NCBI Taxonomy" id="4555"/>
    <lineage>
        <taxon>Eukaryota</taxon>
        <taxon>Viridiplantae</taxon>
        <taxon>Streptophyta</taxon>
        <taxon>Embryophyta</taxon>
        <taxon>Tracheophyta</taxon>
        <taxon>Spermatophyta</taxon>
        <taxon>Magnoliopsida</taxon>
        <taxon>Liliopsida</taxon>
        <taxon>Poales</taxon>
        <taxon>Poaceae</taxon>
        <taxon>PACMAD clade</taxon>
        <taxon>Panicoideae</taxon>
        <taxon>Panicodae</taxon>
        <taxon>Paniceae</taxon>
        <taxon>Cenchrinae</taxon>
        <taxon>Setaria</taxon>
    </lineage>
</organism>
<dbReference type="PANTHER" id="PTHR26379">
    <property type="entry name" value="BTB/POZ AND MATH DOMAIN-CONTAINING PROTEIN 1"/>
    <property type="match status" value="1"/>
</dbReference>
<comment type="pathway">
    <text evidence="1">Protein modification; protein ubiquitination.</text>
</comment>